<proteinExistence type="predicted"/>
<evidence type="ECO:0000313" key="3">
    <source>
        <dbReference type="Proteomes" id="UP000236630"/>
    </source>
</evidence>
<evidence type="ECO:0000313" key="2">
    <source>
        <dbReference type="EMBL" id="GAY34372.1"/>
    </source>
</evidence>
<gene>
    <name evidence="2" type="ORF">CUMW_276720</name>
</gene>
<sequence length="146" mass="16837">MAITLVLSNGSNGTNNNTKKSSRVPYLVNKQDTSLVQALDMNQIVDLINILKQSESETSLVWYKCIGMLIILLLLILAGAMSKLLLTNGHCWCILFCLCNHHNIRLWRQELLNYNWTYFCLVFPLAWFSLHVVELNTERRLRALIK</sequence>
<dbReference type="Proteomes" id="UP000236630">
    <property type="component" value="Unassembled WGS sequence"/>
</dbReference>
<feature type="transmembrane region" description="Helical" evidence="1">
    <location>
        <begin position="61"/>
        <end position="78"/>
    </location>
</feature>
<keyword evidence="3" id="KW-1185">Reference proteome</keyword>
<keyword evidence="1" id="KW-0812">Transmembrane</keyword>
<feature type="transmembrane region" description="Helical" evidence="1">
    <location>
        <begin position="116"/>
        <end position="133"/>
    </location>
</feature>
<keyword evidence="1" id="KW-0472">Membrane</keyword>
<comment type="caution">
    <text evidence="2">The sequence shown here is derived from an EMBL/GenBank/DDBJ whole genome shotgun (WGS) entry which is preliminary data.</text>
</comment>
<keyword evidence="1" id="KW-1133">Transmembrane helix</keyword>
<reference evidence="2 3" key="1">
    <citation type="journal article" date="2017" name="Front. Genet.">
        <title>Draft sequencing of the heterozygous diploid genome of Satsuma (Citrus unshiu Marc.) using a hybrid assembly approach.</title>
        <authorList>
            <person name="Shimizu T."/>
            <person name="Tanizawa Y."/>
            <person name="Mochizuki T."/>
            <person name="Nagasaki H."/>
            <person name="Yoshioka T."/>
            <person name="Toyoda A."/>
            <person name="Fujiyama A."/>
            <person name="Kaminuma E."/>
            <person name="Nakamura Y."/>
        </authorList>
    </citation>
    <scope>NUCLEOTIDE SEQUENCE [LARGE SCALE GENOMIC DNA]</scope>
    <source>
        <strain evidence="3">cv. Miyagawa wase</strain>
    </source>
</reference>
<evidence type="ECO:0000256" key="1">
    <source>
        <dbReference type="SAM" id="Phobius"/>
    </source>
</evidence>
<dbReference type="EMBL" id="BDQV01001705">
    <property type="protein sequence ID" value="GAY34372.1"/>
    <property type="molecule type" value="Genomic_DNA"/>
</dbReference>
<dbReference type="STRING" id="55188.A0A2H5N2S5"/>
<accession>A0A2H5N2S5</accession>
<name>A0A2H5N2S5_CITUN</name>
<organism evidence="2 3">
    <name type="scientific">Citrus unshiu</name>
    <name type="common">Satsuma mandarin</name>
    <name type="synonym">Citrus nobilis var. unshiu</name>
    <dbReference type="NCBI Taxonomy" id="55188"/>
    <lineage>
        <taxon>Eukaryota</taxon>
        <taxon>Viridiplantae</taxon>
        <taxon>Streptophyta</taxon>
        <taxon>Embryophyta</taxon>
        <taxon>Tracheophyta</taxon>
        <taxon>Spermatophyta</taxon>
        <taxon>Magnoliopsida</taxon>
        <taxon>eudicotyledons</taxon>
        <taxon>Gunneridae</taxon>
        <taxon>Pentapetalae</taxon>
        <taxon>rosids</taxon>
        <taxon>malvids</taxon>
        <taxon>Sapindales</taxon>
        <taxon>Rutaceae</taxon>
        <taxon>Aurantioideae</taxon>
        <taxon>Citrus</taxon>
    </lineage>
</organism>
<protein>
    <submittedName>
        <fullName evidence="2">Uncharacterized protein</fullName>
    </submittedName>
</protein>
<dbReference type="AlphaFoldDB" id="A0A2H5N2S5"/>